<accession>A0A840VCQ7</accession>
<evidence type="ECO:0000259" key="1">
    <source>
        <dbReference type="Pfam" id="PF13883"/>
    </source>
</evidence>
<dbReference type="PANTHER" id="PTHR13343:SF17">
    <property type="entry name" value="CELLULAR REPRESSOR OF E1A-STIMULATED GENES, ISOFORM A"/>
    <property type="match status" value="1"/>
</dbReference>
<dbReference type="InterPro" id="IPR055343">
    <property type="entry name" value="CREG_beta-barrel"/>
</dbReference>
<keyword evidence="3" id="KW-1185">Reference proteome</keyword>
<dbReference type="InterPro" id="IPR012349">
    <property type="entry name" value="Split_barrel_FMN-bd"/>
</dbReference>
<dbReference type="EMBL" id="JACHFJ010000008">
    <property type="protein sequence ID" value="MBB5373668.1"/>
    <property type="molecule type" value="Genomic_DNA"/>
</dbReference>
<feature type="domain" description="CREG-like beta-barrel" evidence="1">
    <location>
        <begin position="17"/>
        <end position="139"/>
    </location>
</feature>
<dbReference type="RefSeq" id="WP_183266682.1">
    <property type="nucleotide sequence ID" value="NZ_JACHFJ010000008.1"/>
</dbReference>
<evidence type="ECO:0000313" key="2">
    <source>
        <dbReference type="EMBL" id="MBB5373668.1"/>
    </source>
</evidence>
<dbReference type="SUPFAM" id="SSF50475">
    <property type="entry name" value="FMN-binding split barrel"/>
    <property type="match status" value="1"/>
</dbReference>
<gene>
    <name evidence="2" type="ORF">HNP71_001932</name>
</gene>
<evidence type="ECO:0000313" key="3">
    <source>
        <dbReference type="Proteomes" id="UP000553706"/>
    </source>
</evidence>
<name>A0A840VCQ7_9PROT</name>
<dbReference type="Proteomes" id="UP000553706">
    <property type="component" value="Unassembled WGS sequence"/>
</dbReference>
<proteinExistence type="predicted"/>
<comment type="caution">
    <text evidence="2">The sequence shown here is derived from an EMBL/GenBank/DDBJ whole genome shotgun (WGS) entry which is preliminary data.</text>
</comment>
<dbReference type="Gene3D" id="2.30.110.10">
    <property type="entry name" value="Electron Transport, Fmn-binding Protein, Chain A"/>
    <property type="match status" value="1"/>
</dbReference>
<dbReference type="AlphaFoldDB" id="A0A840VCQ7"/>
<dbReference type="PANTHER" id="PTHR13343">
    <property type="entry name" value="CREG1 PROTEIN"/>
    <property type="match status" value="1"/>
</dbReference>
<protein>
    <recommendedName>
        <fullName evidence="1">CREG-like beta-barrel domain-containing protein</fullName>
    </recommendedName>
</protein>
<dbReference type="Pfam" id="PF13883">
    <property type="entry name" value="CREG_beta-barrel"/>
    <property type="match status" value="1"/>
</dbReference>
<organism evidence="2 3">
    <name type="scientific">Acidocella aromatica</name>
    <dbReference type="NCBI Taxonomy" id="1303579"/>
    <lineage>
        <taxon>Bacteria</taxon>
        <taxon>Pseudomonadati</taxon>
        <taxon>Pseudomonadota</taxon>
        <taxon>Alphaproteobacteria</taxon>
        <taxon>Acetobacterales</taxon>
        <taxon>Acidocellaceae</taxon>
        <taxon>Acidocella</taxon>
    </lineage>
</organism>
<sequence>MAANQEALREAAALLLGARVGTLATAQAGAPHAALVTPALDEDAQPLLLLSTLAVHTRQLKANPACALLVSGPAASENPQTAPRLCLTGEARQIPPEPARARFLAAHPYAVQYVDFGDFGFWKIFVHDTQYIGGFGRAVHLNFAALQHEISQHRASGYG</sequence>
<dbReference type="GO" id="GO:0005737">
    <property type="term" value="C:cytoplasm"/>
    <property type="evidence" value="ECO:0007669"/>
    <property type="project" value="UniProtKB-ARBA"/>
</dbReference>
<reference evidence="2 3" key="1">
    <citation type="submission" date="2020-08" db="EMBL/GenBank/DDBJ databases">
        <title>Genomic Encyclopedia of Type Strains, Phase IV (KMG-IV): sequencing the most valuable type-strain genomes for metagenomic binning, comparative biology and taxonomic classification.</title>
        <authorList>
            <person name="Goeker M."/>
        </authorList>
    </citation>
    <scope>NUCLEOTIDE SEQUENCE [LARGE SCALE GENOMIC DNA]</scope>
    <source>
        <strain evidence="2 3">DSM 27026</strain>
    </source>
</reference>